<dbReference type="EMBL" id="ABCS01000035">
    <property type="protein sequence ID" value="EDM78088.1"/>
    <property type="molecule type" value="Genomic_DNA"/>
</dbReference>
<reference evidence="1 2" key="1">
    <citation type="submission" date="2007-06" db="EMBL/GenBank/DDBJ databases">
        <authorList>
            <person name="Shimkets L."/>
            <person name="Ferriera S."/>
            <person name="Johnson J."/>
            <person name="Kravitz S."/>
            <person name="Beeson K."/>
            <person name="Sutton G."/>
            <person name="Rogers Y.-H."/>
            <person name="Friedman R."/>
            <person name="Frazier M."/>
            <person name="Venter J.C."/>
        </authorList>
    </citation>
    <scope>NUCLEOTIDE SEQUENCE [LARGE SCALE GENOMIC DNA]</scope>
    <source>
        <strain evidence="1 2">SIR-1</strain>
    </source>
</reference>
<sequence length="464" mass="48826">MTAKAPIIRSKPLSRRTLLRGAVNGVAVGLALPVLDIMLDEHGEALANGTPLPRRLVTWMFGNGVALNVEGEVNSGLRFWPSSTGVGYEVTPQLAPLFEAGVLDYCSLCSGFDVGAAAEHRRGHHDGCTVFSGYPFIELPAGGSNYSSKSGGPTIDQVAAAAIGGETFLPSIQLQVSKRIVKGEGPTLQYLSHKGPDQPLPQIADPQEAWDKLFGGFTPSDDPTKPHRLAALDAVREDALALRMRVGSEDRHRLDAHLESVAQIRTQINAIAPQCMTPPLPGETNTDIDGVEPLIAVNQVMSDLLALAFTCDITRVASVQFSGSVGGTVFSDLELSAGHHAMSHESARNEDIDATTIYAMARFAEWLVALRDIPEGAGNILDNSCLLLSSDCASGLAHSTFDLPLIVAGGGGGALAYPGIHYRSPSAQNTSDVLLSCLQTVCPEATEVGGTLGYSNTPLSAILA</sequence>
<dbReference type="AlphaFoldDB" id="A6G7L0"/>
<evidence type="ECO:0008006" key="3">
    <source>
        <dbReference type="Google" id="ProtNLM"/>
    </source>
</evidence>
<dbReference type="STRING" id="391625.PPSIR1_34262"/>
<organism evidence="1 2">
    <name type="scientific">Plesiocystis pacifica SIR-1</name>
    <dbReference type="NCBI Taxonomy" id="391625"/>
    <lineage>
        <taxon>Bacteria</taxon>
        <taxon>Pseudomonadati</taxon>
        <taxon>Myxococcota</taxon>
        <taxon>Polyangia</taxon>
        <taxon>Nannocystales</taxon>
        <taxon>Nannocystaceae</taxon>
        <taxon>Plesiocystis</taxon>
    </lineage>
</organism>
<name>A6G7L0_9BACT</name>
<comment type="caution">
    <text evidence="1">The sequence shown here is derived from an EMBL/GenBank/DDBJ whole genome shotgun (WGS) entry which is preliminary data.</text>
</comment>
<dbReference type="eggNOG" id="COG2960">
    <property type="taxonomic scope" value="Bacteria"/>
</dbReference>
<keyword evidence="2" id="KW-1185">Reference proteome</keyword>
<dbReference type="Pfam" id="PF07586">
    <property type="entry name" value="HXXSHH"/>
    <property type="match status" value="1"/>
</dbReference>
<evidence type="ECO:0000313" key="1">
    <source>
        <dbReference type="EMBL" id="EDM78088.1"/>
    </source>
</evidence>
<dbReference type="InterPro" id="IPR011447">
    <property type="entry name" value="DUF1552"/>
</dbReference>
<proteinExistence type="predicted"/>
<dbReference type="Proteomes" id="UP000005801">
    <property type="component" value="Unassembled WGS sequence"/>
</dbReference>
<protein>
    <recommendedName>
        <fullName evidence="3">DUF1552 domain-containing protein</fullName>
    </recommendedName>
</protein>
<accession>A6G7L0</accession>
<dbReference type="InterPro" id="IPR006311">
    <property type="entry name" value="TAT_signal"/>
</dbReference>
<evidence type="ECO:0000313" key="2">
    <source>
        <dbReference type="Proteomes" id="UP000005801"/>
    </source>
</evidence>
<gene>
    <name evidence="1" type="ORF">PPSIR1_34262</name>
</gene>
<dbReference type="OrthoDB" id="231687at2"/>
<dbReference type="RefSeq" id="WP_006972705.1">
    <property type="nucleotide sequence ID" value="NZ_ABCS01000035.1"/>
</dbReference>
<dbReference type="PROSITE" id="PS51318">
    <property type="entry name" value="TAT"/>
    <property type="match status" value="1"/>
</dbReference>